<keyword evidence="4" id="KW-0686">Riboflavin biosynthesis</keyword>
<dbReference type="EMBL" id="KF900455">
    <property type="protein sequence ID" value="AIE95580.1"/>
    <property type="molecule type" value="Genomic_DNA"/>
</dbReference>
<dbReference type="AlphaFoldDB" id="A0A075FV88"/>
<dbReference type="GO" id="GO:0009349">
    <property type="term" value="C:riboflavin synthase complex"/>
    <property type="evidence" value="ECO:0007669"/>
    <property type="project" value="InterPro"/>
</dbReference>
<dbReference type="InterPro" id="IPR034964">
    <property type="entry name" value="LS"/>
</dbReference>
<comment type="pathway">
    <text evidence="1">Cofactor biosynthesis; riboflavin biosynthesis; riboflavin from 2-hydroxy-3-oxobutyl phosphate and 5-amino-6-(D-ribitylamino)uracil: step 1/2.</text>
</comment>
<keyword evidence="5 7" id="KW-0808">Transferase</keyword>
<organism evidence="7">
    <name type="scientific">uncultured marine group II/III euryarchaeote AD1000_68_A10</name>
    <dbReference type="NCBI Taxonomy" id="1457799"/>
    <lineage>
        <taxon>Archaea</taxon>
        <taxon>Methanobacteriati</taxon>
        <taxon>Methanobacteriota</taxon>
        <taxon>environmental samples</taxon>
    </lineage>
</organism>
<gene>
    <name evidence="7" type="primary">RIB4</name>
    <name evidence="7" type="synonym">ribH</name>
</gene>
<dbReference type="PANTHER" id="PTHR21058">
    <property type="entry name" value="6,7-DIMETHYL-8-RIBITYLLUMAZINE SYNTHASE DMRL SYNTHASE LUMAZINE SYNTHASE"/>
    <property type="match status" value="1"/>
</dbReference>
<comment type="catalytic activity">
    <reaction evidence="6">
        <text>(2S)-2-hydroxy-3-oxobutyl phosphate + 5-amino-6-(D-ribitylamino)uracil = 6,7-dimethyl-8-(1-D-ribityl)lumazine + phosphate + 2 H2O + H(+)</text>
        <dbReference type="Rhea" id="RHEA:26152"/>
        <dbReference type="ChEBI" id="CHEBI:15377"/>
        <dbReference type="ChEBI" id="CHEBI:15378"/>
        <dbReference type="ChEBI" id="CHEBI:15934"/>
        <dbReference type="ChEBI" id="CHEBI:43474"/>
        <dbReference type="ChEBI" id="CHEBI:58201"/>
        <dbReference type="ChEBI" id="CHEBI:58830"/>
        <dbReference type="EC" id="2.5.1.78"/>
    </reaction>
</comment>
<evidence type="ECO:0000256" key="3">
    <source>
        <dbReference type="ARBA" id="ARBA00012664"/>
    </source>
</evidence>
<dbReference type="SUPFAM" id="SSF52121">
    <property type="entry name" value="Lumazine synthase"/>
    <property type="match status" value="1"/>
</dbReference>
<dbReference type="Pfam" id="PF00885">
    <property type="entry name" value="DMRL_synthase"/>
    <property type="match status" value="1"/>
</dbReference>
<name>A0A075FV88_9EURY</name>
<evidence type="ECO:0000256" key="2">
    <source>
        <dbReference type="ARBA" id="ARBA00007424"/>
    </source>
</evidence>
<proteinExistence type="inferred from homology"/>
<evidence type="ECO:0000256" key="1">
    <source>
        <dbReference type="ARBA" id="ARBA00004917"/>
    </source>
</evidence>
<reference evidence="7" key="1">
    <citation type="journal article" date="2014" name="Genome Biol. Evol.">
        <title>Pangenome evidence for extensive interdomain horizontal transfer affecting lineage core and shell genes in uncultured planktonic thaumarchaeota and euryarchaeota.</title>
        <authorList>
            <person name="Deschamps P."/>
            <person name="Zivanovic Y."/>
            <person name="Moreira D."/>
            <person name="Rodriguez-Valera F."/>
            <person name="Lopez-Garcia P."/>
        </authorList>
    </citation>
    <scope>NUCLEOTIDE SEQUENCE</scope>
</reference>
<dbReference type="InterPro" id="IPR002180">
    <property type="entry name" value="LS/RS"/>
</dbReference>
<dbReference type="Gene3D" id="3.40.50.960">
    <property type="entry name" value="Lumazine/riboflavin synthase"/>
    <property type="match status" value="1"/>
</dbReference>
<dbReference type="GO" id="GO:0000906">
    <property type="term" value="F:6,7-dimethyl-8-ribityllumazine synthase activity"/>
    <property type="evidence" value="ECO:0007669"/>
    <property type="project" value="UniProtKB-EC"/>
</dbReference>
<accession>A0A075FV88</accession>
<dbReference type="EC" id="2.5.1.78" evidence="3"/>
<dbReference type="GO" id="GO:0009231">
    <property type="term" value="P:riboflavin biosynthetic process"/>
    <property type="evidence" value="ECO:0007669"/>
    <property type="project" value="UniProtKB-UniPathway"/>
</dbReference>
<evidence type="ECO:0000256" key="4">
    <source>
        <dbReference type="ARBA" id="ARBA00022619"/>
    </source>
</evidence>
<dbReference type="InterPro" id="IPR036467">
    <property type="entry name" value="LS/RS_sf"/>
</dbReference>
<comment type="similarity">
    <text evidence="2">Belongs to the DMRL synthase family.</text>
</comment>
<dbReference type="PANTHER" id="PTHR21058:SF0">
    <property type="entry name" value="6,7-DIMETHYL-8-RIBITYLLUMAZINE SYNTHASE"/>
    <property type="match status" value="1"/>
</dbReference>
<sequence length="132" mass="13968">MDIAIVCGSFHKEEVAKMLEWASDEASQQGLTLTDIVWVPGAMEVPLALSRLLARDDIQGAACLGIIEKGHTQHGLAMGQSVMQSIIDLQLTWDKPVGLGIIGPGAEPKHIGPRLEPHARAAVAAISAMSNP</sequence>
<evidence type="ECO:0000256" key="6">
    <source>
        <dbReference type="ARBA" id="ARBA00048785"/>
    </source>
</evidence>
<evidence type="ECO:0000313" key="7">
    <source>
        <dbReference type="EMBL" id="AIE95580.1"/>
    </source>
</evidence>
<dbReference type="UniPathway" id="UPA00275">
    <property type="reaction ID" value="UER00404"/>
</dbReference>
<protein>
    <recommendedName>
        <fullName evidence="3">6,7-dimethyl-8-ribityllumazine synthase</fullName>
        <ecNumber evidence="3">2.5.1.78</ecNumber>
    </recommendedName>
</protein>
<evidence type="ECO:0000256" key="5">
    <source>
        <dbReference type="ARBA" id="ARBA00022679"/>
    </source>
</evidence>